<accession>A0A445KKY2</accession>
<evidence type="ECO:0000259" key="3">
    <source>
        <dbReference type="Pfam" id="PF04504"/>
    </source>
</evidence>
<keyword evidence="5" id="KW-1185">Reference proteome</keyword>
<sequence length="366" mass="41660">METYGLPYVHIMAALMRLNIDELPSCLVLERWTIAVKDRFVGMIIDDASFWNSHVIARYVWMLNACREFCTLACQSANDFVEGRNKSRKEIQNLKYKNGIEVGTGWVERCVGGLQDPTYVRTKGSGCKKSRVSKLRIKRIVKCSACKLPGHNKLACTTVNKPDAIDDNVLASCSFDGEDNASPMAGDFNVDVIGVGTVFPSFITFREQLWTDEDEIELLQGFLYYTSQQGSSHHSDTALFYDQIKSKLQLDFNKNQLVEKIRRLKKKYRNVLNNIFSGKEFSFKSAHDQATFEISRKIWSNVTPVGDNSLDDDEINPNRSPNPNLNFSPVILKNEMIFRNSTEKKTPKRSRPRSAMKIEPNELSAK</sequence>
<dbReference type="Pfam" id="PF04504">
    <property type="entry name" value="GeBP-like_DBD"/>
    <property type="match status" value="1"/>
</dbReference>
<feature type="domain" description="Glabrous enhancer-binding protein-like DBD" evidence="3">
    <location>
        <begin position="208"/>
        <end position="300"/>
    </location>
</feature>
<protein>
    <submittedName>
        <fullName evidence="4">Putative transcription factor</fullName>
    </submittedName>
</protein>
<comment type="similarity">
    <text evidence="1">Belongs to the GeBP family.</text>
</comment>
<dbReference type="GO" id="GO:0005634">
    <property type="term" value="C:nucleus"/>
    <property type="evidence" value="ECO:0007669"/>
    <property type="project" value="TreeGrafter"/>
</dbReference>
<dbReference type="AlphaFoldDB" id="A0A445KKY2"/>
<comment type="caution">
    <text evidence="4">The sequence shown here is derived from an EMBL/GenBank/DDBJ whole genome shotgun (WGS) entry which is preliminary data.</text>
</comment>
<dbReference type="PANTHER" id="PTHR31662">
    <property type="entry name" value="BNAANNG10740D PROTEIN-RELATED"/>
    <property type="match status" value="1"/>
</dbReference>
<dbReference type="PANTHER" id="PTHR31662:SF1">
    <property type="entry name" value="OS01G0249900 PROTEIN"/>
    <property type="match status" value="1"/>
</dbReference>
<dbReference type="InterPro" id="IPR007592">
    <property type="entry name" value="GEBP"/>
</dbReference>
<reference evidence="4 5" key="1">
    <citation type="submission" date="2018-09" db="EMBL/GenBank/DDBJ databases">
        <title>A high-quality reference genome of wild soybean provides a powerful tool to mine soybean genomes.</title>
        <authorList>
            <person name="Xie M."/>
            <person name="Chung C.Y.L."/>
            <person name="Li M.-W."/>
            <person name="Wong F.-L."/>
            <person name="Chan T.-F."/>
            <person name="Lam H.-M."/>
        </authorList>
    </citation>
    <scope>NUCLEOTIDE SEQUENCE [LARGE SCALE GENOMIC DNA]</scope>
    <source>
        <strain evidence="5">cv. W05</strain>
        <tissue evidence="4">Hypocotyl of etiolated seedlings</tissue>
    </source>
</reference>
<name>A0A445KKY2_GLYSO</name>
<dbReference type="GO" id="GO:0006355">
    <property type="term" value="P:regulation of DNA-templated transcription"/>
    <property type="evidence" value="ECO:0007669"/>
    <property type="project" value="InterPro"/>
</dbReference>
<evidence type="ECO:0000256" key="1">
    <source>
        <dbReference type="ARBA" id="ARBA00010820"/>
    </source>
</evidence>
<feature type="region of interest" description="Disordered" evidence="2">
    <location>
        <begin position="338"/>
        <end position="366"/>
    </location>
</feature>
<gene>
    <name evidence="4" type="ORF">D0Y65_011602</name>
</gene>
<evidence type="ECO:0000313" key="4">
    <source>
        <dbReference type="EMBL" id="RZC11483.1"/>
    </source>
</evidence>
<evidence type="ECO:0000256" key="2">
    <source>
        <dbReference type="SAM" id="MobiDB-lite"/>
    </source>
</evidence>
<evidence type="ECO:0000313" key="5">
    <source>
        <dbReference type="Proteomes" id="UP000289340"/>
    </source>
</evidence>
<dbReference type="Proteomes" id="UP000289340">
    <property type="component" value="Chromosome 5"/>
</dbReference>
<dbReference type="InterPro" id="IPR053932">
    <property type="entry name" value="GeBP-like_DBD"/>
</dbReference>
<organism evidence="4 5">
    <name type="scientific">Glycine soja</name>
    <name type="common">Wild soybean</name>
    <dbReference type="NCBI Taxonomy" id="3848"/>
    <lineage>
        <taxon>Eukaryota</taxon>
        <taxon>Viridiplantae</taxon>
        <taxon>Streptophyta</taxon>
        <taxon>Embryophyta</taxon>
        <taxon>Tracheophyta</taxon>
        <taxon>Spermatophyta</taxon>
        <taxon>Magnoliopsida</taxon>
        <taxon>eudicotyledons</taxon>
        <taxon>Gunneridae</taxon>
        <taxon>Pentapetalae</taxon>
        <taxon>rosids</taxon>
        <taxon>fabids</taxon>
        <taxon>Fabales</taxon>
        <taxon>Fabaceae</taxon>
        <taxon>Papilionoideae</taxon>
        <taxon>50 kb inversion clade</taxon>
        <taxon>NPAAA clade</taxon>
        <taxon>indigoferoid/millettioid clade</taxon>
        <taxon>Phaseoleae</taxon>
        <taxon>Glycine</taxon>
        <taxon>Glycine subgen. Soja</taxon>
    </lineage>
</organism>
<dbReference type="EMBL" id="QZWG01000005">
    <property type="protein sequence ID" value="RZC11483.1"/>
    <property type="molecule type" value="Genomic_DNA"/>
</dbReference>
<proteinExistence type="inferred from homology"/>